<organism evidence="10">
    <name type="scientific">Solibacter usitatus (strain Ellin6076)</name>
    <dbReference type="NCBI Taxonomy" id="234267"/>
    <lineage>
        <taxon>Bacteria</taxon>
        <taxon>Pseudomonadati</taxon>
        <taxon>Acidobacteriota</taxon>
        <taxon>Terriglobia</taxon>
        <taxon>Bryobacterales</taxon>
        <taxon>Solibacteraceae</taxon>
        <taxon>Candidatus Solibacter</taxon>
    </lineage>
</organism>
<feature type="domain" description="MacB-like periplasmic core" evidence="9">
    <location>
        <begin position="447"/>
        <end position="664"/>
    </location>
</feature>
<dbReference type="InterPro" id="IPR017800">
    <property type="entry name" value="ADOP"/>
</dbReference>
<feature type="transmembrane region" description="Helical" evidence="7">
    <location>
        <begin position="754"/>
        <end position="776"/>
    </location>
</feature>
<comment type="similarity">
    <text evidence="6">Belongs to the ABC-4 integral membrane protein family.</text>
</comment>
<dbReference type="HOGENOM" id="CLU_009433_0_0_0"/>
<dbReference type="PANTHER" id="PTHR30572:SF4">
    <property type="entry name" value="ABC TRANSPORTER PERMEASE YTRF"/>
    <property type="match status" value="1"/>
</dbReference>
<evidence type="ECO:0000256" key="6">
    <source>
        <dbReference type="ARBA" id="ARBA00038076"/>
    </source>
</evidence>
<evidence type="ECO:0000259" key="8">
    <source>
        <dbReference type="Pfam" id="PF02687"/>
    </source>
</evidence>
<dbReference type="InterPro" id="IPR050250">
    <property type="entry name" value="Macrolide_Exporter_MacB"/>
</dbReference>
<dbReference type="Pfam" id="PF12704">
    <property type="entry name" value="MacB_PCD"/>
    <property type="match status" value="2"/>
</dbReference>
<reference evidence="10" key="1">
    <citation type="submission" date="2006-10" db="EMBL/GenBank/DDBJ databases">
        <title>Complete sequence of Solibacter usitatus Ellin6076.</title>
        <authorList>
            <consortium name="US DOE Joint Genome Institute"/>
            <person name="Copeland A."/>
            <person name="Lucas S."/>
            <person name="Lapidus A."/>
            <person name="Barry K."/>
            <person name="Detter J.C."/>
            <person name="Glavina del Rio T."/>
            <person name="Hammon N."/>
            <person name="Israni S."/>
            <person name="Dalin E."/>
            <person name="Tice H."/>
            <person name="Pitluck S."/>
            <person name="Thompson L.S."/>
            <person name="Brettin T."/>
            <person name="Bruce D."/>
            <person name="Han C."/>
            <person name="Tapia R."/>
            <person name="Gilna P."/>
            <person name="Schmutz J."/>
            <person name="Larimer F."/>
            <person name="Land M."/>
            <person name="Hauser L."/>
            <person name="Kyrpides N."/>
            <person name="Mikhailova N."/>
            <person name="Janssen P.H."/>
            <person name="Kuske C.R."/>
            <person name="Richardson P."/>
        </authorList>
    </citation>
    <scope>NUCLEOTIDE SEQUENCE</scope>
    <source>
        <strain evidence="10">Ellin6076</strain>
    </source>
</reference>
<feature type="transmembrane region" description="Helical" evidence="7">
    <location>
        <begin position="441"/>
        <end position="460"/>
    </location>
</feature>
<dbReference type="InterPro" id="IPR025857">
    <property type="entry name" value="MacB_PCD"/>
</dbReference>
<dbReference type="STRING" id="234267.Acid_7944"/>
<dbReference type="EMBL" id="CP000473">
    <property type="protein sequence ID" value="ABJ88838.1"/>
    <property type="molecule type" value="Genomic_DNA"/>
</dbReference>
<gene>
    <name evidence="10" type="ordered locus">Acid_7944</name>
</gene>
<evidence type="ECO:0000256" key="7">
    <source>
        <dbReference type="SAM" id="Phobius"/>
    </source>
</evidence>
<protein>
    <recommendedName>
        <fullName evidence="11">Permease</fullName>
    </recommendedName>
</protein>
<sequence length="825" mass="90038" precursor="true">MLQDIRYALRNLRRTPLFTIIALCSLALGIGANTAVFTIADQVLLRTLPVKHADQLVYFTSPGPQNGSVWGENCFSYPMFQDFRDHNSVFDGIAARFATALNLTYNNRSERIHGELVSGTWFDTLGLTTVIGRPLSADDDRRPDAHPVVVLTYDYWKSRFNGNTAILNQSILLNGQPMTVVGVTARGYHGFDPGTRTDVLVPTMMKKEMTPTWYGLADRRVIWLQLVGRLKPGVTARQAQASLEPYYHGLLIMEMQTMKFRSENSRGRFATKPLIFEPAAKGVSDLRDQFSSPLVILSAIVGLLLLIACANVANLLLARAVGRQKEIAVRLAVGASRLRLVRQLIAESVILSLAGGAAGILFAWWTGGALIGLLADSSNLPLTSNPDWRVLGFTLALSTLSGILFGLAPAFQATSPKLALTLKDQAGNVSPGSGHVGLRKALVVSQVALSLLMLIAAALFSRSLHNLKSVDLGFRRDRLLSFTIEPSLANYKPERIRRFAEELQQRVAAAPRVQSAAIGDLSLIAGDQNMSTIFIEGYQPRDDENMNPWFNTVSPGYFSTLGIPLRLGREFTERDRMGAPRVAIVNDVFVDTWFKNQNPIGRRFGIGRGNKADIEIVGVARASKYSKVDEKIPPVVYLAFAQDPNPNSVVVYARTTGDPKAVFSTLRREVNALDAGLPLSNLRTMEDQLNESLSAQRVIASLSVFFGILATVLAAVGLYGVMAYTVSRRTREIGIRLALGAGRGNLLTLVMREVAILTAVGLGLAIPVALVLTRLVRSELYGIVPNDPLSILLAAIVLASVALLAGYIPAHRATRIDPLRALRYE</sequence>
<dbReference type="InterPro" id="IPR003838">
    <property type="entry name" value="ABC3_permease_C"/>
</dbReference>
<evidence type="ECO:0000313" key="10">
    <source>
        <dbReference type="EMBL" id="ABJ88838.1"/>
    </source>
</evidence>
<evidence type="ECO:0000256" key="1">
    <source>
        <dbReference type="ARBA" id="ARBA00004651"/>
    </source>
</evidence>
<evidence type="ECO:0000256" key="5">
    <source>
        <dbReference type="ARBA" id="ARBA00023136"/>
    </source>
</evidence>
<dbReference type="InParanoid" id="Q01ND2"/>
<dbReference type="GO" id="GO:0022857">
    <property type="term" value="F:transmembrane transporter activity"/>
    <property type="evidence" value="ECO:0007669"/>
    <property type="project" value="TreeGrafter"/>
</dbReference>
<keyword evidence="2" id="KW-1003">Cell membrane</keyword>
<feature type="domain" description="ABC3 transporter permease C-terminal" evidence="8">
    <location>
        <begin position="705"/>
        <end position="818"/>
    </location>
</feature>
<evidence type="ECO:0000256" key="4">
    <source>
        <dbReference type="ARBA" id="ARBA00022989"/>
    </source>
</evidence>
<feature type="transmembrane region" description="Helical" evidence="7">
    <location>
        <begin position="349"/>
        <end position="375"/>
    </location>
</feature>
<evidence type="ECO:0000256" key="2">
    <source>
        <dbReference type="ARBA" id="ARBA00022475"/>
    </source>
</evidence>
<feature type="domain" description="MacB-like periplasmic core" evidence="9">
    <location>
        <begin position="19"/>
        <end position="245"/>
    </location>
</feature>
<dbReference type="KEGG" id="sus:Acid_7944"/>
<feature type="transmembrane region" description="Helical" evidence="7">
    <location>
        <begin position="698"/>
        <end position="721"/>
    </location>
</feature>
<feature type="domain" description="ABC3 transporter permease C-terminal" evidence="8">
    <location>
        <begin position="299"/>
        <end position="414"/>
    </location>
</feature>
<dbReference type="GO" id="GO:0005886">
    <property type="term" value="C:plasma membrane"/>
    <property type="evidence" value="ECO:0007669"/>
    <property type="project" value="UniProtKB-SubCell"/>
</dbReference>
<dbReference type="NCBIfam" id="TIGR03434">
    <property type="entry name" value="ADOP"/>
    <property type="match status" value="1"/>
</dbReference>
<dbReference type="Pfam" id="PF02687">
    <property type="entry name" value="FtsX"/>
    <property type="match status" value="2"/>
</dbReference>
<feature type="transmembrane region" description="Helical" evidence="7">
    <location>
        <begin position="294"/>
        <end position="317"/>
    </location>
</feature>
<name>Q01ND2_SOLUE</name>
<dbReference type="PANTHER" id="PTHR30572">
    <property type="entry name" value="MEMBRANE COMPONENT OF TRANSPORTER-RELATED"/>
    <property type="match status" value="1"/>
</dbReference>
<feature type="transmembrane region" description="Helical" evidence="7">
    <location>
        <begin position="390"/>
        <end position="411"/>
    </location>
</feature>
<keyword evidence="5 7" id="KW-0472">Membrane</keyword>
<dbReference type="eggNOG" id="COG0577">
    <property type="taxonomic scope" value="Bacteria"/>
</dbReference>
<evidence type="ECO:0000256" key="3">
    <source>
        <dbReference type="ARBA" id="ARBA00022692"/>
    </source>
</evidence>
<accession>Q01ND2</accession>
<feature type="transmembrane region" description="Helical" evidence="7">
    <location>
        <begin position="788"/>
        <end position="810"/>
    </location>
</feature>
<dbReference type="AlphaFoldDB" id="Q01ND2"/>
<keyword evidence="4 7" id="KW-1133">Transmembrane helix</keyword>
<keyword evidence="3 7" id="KW-0812">Transmembrane</keyword>
<comment type="subcellular location">
    <subcellularLocation>
        <location evidence="1">Cell membrane</location>
        <topology evidence="1">Multi-pass membrane protein</topology>
    </subcellularLocation>
</comment>
<dbReference type="OrthoDB" id="127154at2"/>
<evidence type="ECO:0000259" key="9">
    <source>
        <dbReference type="Pfam" id="PF12704"/>
    </source>
</evidence>
<proteinExistence type="inferred from homology"/>
<evidence type="ECO:0008006" key="11">
    <source>
        <dbReference type="Google" id="ProtNLM"/>
    </source>
</evidence>